<dbReference type="AlphaFoldDB" id="A0A2M6W4D0"/>
<gene>
    <name evidence="2" type="ORF">COU31_02095</name>
</gene>
<reference evidence="3" key="1">
    <citation type="submission" date="2017-09" db="EMBL/GenBank/DDBJ databases">
        <title>Depth-based differentiation of microbial function through sediment-hosted aquifers and enrichment of novel symbionts in the deep terrestrial subsurface.</title>
        <authorList>
            <person name="Probst A.J."/>
            <person name="Ladd B."/>
            <person name="Jarett J.K."/>
            <person name="Geller-Mcgrath D.E."/>
            <person name="Sieber C.M.K."/>
            <person name="Emerson J.B."/>
            <person name="Anantharaman K."/>
            <person name="Thomas B.C."/>
            <person name="Malmstrom R."/>
            <person name="Stieglmeier M."/>
            <person name="Klingl A."/>
            <person name="Woyke T."/>
            <person name="Ryan C.M."/>
            <person name="Banfield J.F."/>
        </authorList>
    </citation>
    <scope>NUCLEOTIDE SEQUENCE [LARGE SCALE GENOMIC DNA]</scope>
</reference>
<name>A0A2M6W4D0_9BACT</name>
<dbReference type="InterPro" id="IPR029056">
    <property type="entry name" value="Ribokinase-like"/>
</dbReference>
<dbReference type="Proteomes" id="UP000231183">
    <property type="component" value="Unassembled WGS sequence"/>
</dbReference>
<evidence type="ECO:0000313" key="2">
    <source>
        <dbReference type="EMBL" id="PIT87585.1"/>
    </source>
</evidence>
<proteinExistence type="predicted"/>
<evidence type="ECO:0000313" key="3">
    <source>
        <dbReference type="Proteomes" id="UP000231183"/>
    </source>
</evidence>
<sequence length="100" mass="10539">MPIITDGGDGSFVYDGKSFLKAAVLPIDAYERTGAGDAFGAACIAALIKGKPLKEALLWGTINSASVIGYIGSQKGLLKDSEIPTWIERAKSCNLSVEEF</sequence>
<evidence type="ECO:0000259" key="1">
    <source>
        <dbReference type="Pfam" id="PF00294"/>
    </source>
</evidence>
<comment type="caution">
    <text evidence="2">The sequence shown here is derived from an EMBL/GenBank/DDBJ whole genome shotgun (WGS) entry which is preliminary data.</text>
</comment>
<feature type="domain" description="Carbohydrate kinase PfkB" evidence="1">
    <location>
        <begin position="3"/>
        <end position="76"/>
    </location>
</feature>
<dbReference type="EMBL" id="PFBX01000017">
    <property type="protein sequence ID" value="PIT87585.1"/>
    <property type="molecule type" value="Genomic_DNA"/>
</dbReference>
<organism evidence="2 3">
    <name type="scientific">Candidatus Magasanikbacteria bacterium CG10_big_fil_rev_8_21_14_0_10_40_10</name>
    <dbReference type="NCBI Taxonomy" id="1974648"/>
    <lineage>
        <taxon>Bacteria</taxon>
        <taxon>Candidatus Magasanikiibacteriota</taxon>
    </lineage>
</organism>
<protein>
    <recommendedName>
        <fullName evidence="1">Carbohydrate kinase PfkB domain-containing protein</fullName>
    </recommendedName>
</protein>
<dbReference type="InterPro" id="IPR011611">
    <property type="entry name" value="PfkB_dom"/>
</dbReference>
<accession>A0A2M6W4D0</accession>
<dbReference type="Gene3D" id="3.40.1190.20">
    <property type="match status" value="1"/>
</dbReference>
<dbReference type="Pfam" id="PF00294">
    <property type="entry name" value="PfkB"/>
    <property type="match status" value="1"/>
</dbReference>
<dbReference type="SUPFAM" id="SSF53613">
    <property type="entry name" value="Ribokinase-like"/>
    <property type="match status" value="1"/>
</dbReference>